<accession>A0A193BQ03</accession>
<evidence type="ECO:0000313" key="3">
    <source>
        <dbReference type="Proteomes" id="UP000093695"/>
    </source>
</evidence>
<name>A0A193BQ03_AMYOR</name>
<evidence type="ECO:0000313" key="2">
    <source>
        <dbReference type="EMBL" id="ANN14276.1"/>
    </source>
</evidence>
<gene>
    <name evidence="2" type="ORF">SD37_00470</name>
</gene>
<feature type="transmembrane region" description="Helical" evidence="1">
    <location>
        <begin position="55"/>
        <end position="74"/>
    </location>
</feature>
<dbReference type="EMBL" id="CP016174">
    <property type="protein sequence ID" value="ANN14276.1"/>
    <property type="molecule type" value="Genomic_DNA"/>
</dbReference>
<feature type="transmembrane region" description="Helical" evidence="1">
    <location>
        <begin position="80"/>
        <end position="103"/>
    </location>
</feature>
<sequence length="131" mass="14430">MCIYTALLFGSQPASGAAFLLATGPLLLMMQIRVMLTATPGVSRADREALDEKHLKATCIASFALIMALIISIAKPAESYGLVLAGIMAIPVWTNTIECRTIIARYIERDRRATARYKYLHQEAQQRATTK</sequence>
<organism evidence="2 3">
    <name type="scientific">Amycolatopsis orientalis</name>
    <name type="common">Nocardia orientalis</name>
    <dbReference type="NCBI Taxonomy" id="31958"/>
    <lineage>
        <taxon>Bacteria</taxon>
        <taxon>Bacillati</taxon>
        <taxon>Actinomycetota</taxon>
        <taxon>Actinomycetes</taxon>
        <taxon>Pseudonocardiales</taxon>
        <taxon>Pseudonocardiaceae</taxon>
        <taxon>Amycolatopsis</taxon>
    </lineage>
</organism>
<dbReference type="KEGG" id="aori:SD37_00470"/>
<keyword evidence="1" id="KW-1133">Transmembrane helix</keyword>
<dbReference type="Proteomes" id="UP000093695">
    <property type="component" value="Chromosome"/>
</dbReference>
<keyword evidence="1" id="KW-0812">Transmembrane</keyword>
<keyword evidence="1" id="KW-0472">Membrane</keyword>
<feature type="transmembrane region" description="Helical" evidence="1">
    <location>
        <begin position="26"/>
        <end position="43"/>
    </location>
</feature>
<protein>
    <submittedName>
        <fullName evidence="2">Uncharacterized protein</fullName>
    </submittedName>
</protein>
<proteinExistence type="predicted"/>
<reference evidence="2 3" key="1">
    <citation type="journal article" date="2015" name="Genome Announc.">
        <title>Draft Genome Sequence of Norvancomycin-Producing Strain Amycolatopsis orientalis CPCC200066.</title>
        <authorList>
            <person name="Lei X."/>
            <person name="Yuan F."/>
            <person name="Shi Y."/>
            <person name="Li X."/>
            <person name="Wang L."/>
            <person name="Hong B."/>
        </authorList>
    </citation>
    <scope>NUCLEOTIDE SEQUENCE [LARGE SCALE GENOMIC DNA]</scope>
    <source>
        <strain evidence="2 3">B-37</strain>
    </source>
</reference>
<evidence type="ECO:0000256" key="1">
    <source>
        <dbReference type="SAM" id="Phobius"/>
    </source>
</evidence>
<dbReference type="AlphaFoldDB" id="A0A193BQ03"/>
<keyword evidence="3" id="KW-1185">Reference proteome</keyword>